<gene>
    <name evidence="3" type="ORF">DV515_00001443</name>
</gene>
<dbReference type="AlphaFoldDB" id="A0A3L8SYE3"/>
<evidence type="ECO:0000256" key="1">
    <source>
        <dbReference type="ARBA" id="ARBA00022737"/>
    </source>
</evidence>
<dbReference type="Proteomes" id="UP000276834">
    <property type="component" value="Unassembled WGS sequence"/>
</dbReference>
<feature type="non-terminal residue" evidence="3">
    <location>
        <position position="1"/>
    </location>
</feature>
<dbReference type="SUPFAM" id="SSF48371">
    <property type="entry name" value="ARM repeat"/>
    <property type="match status" value="1"/>
</dbReference>
<dbReference type="SMART" id="SM00185">
    <property type="entry name" value="ARM"/>
    <property type="match status" value="1"/>
</dbReference>
<protein>
    <recommendedName>
        <fullName evidence="5">Armadillo repeat-containing domain-containing protein</fullName>
    </recommendedName>
</protein>
<dbReference type="InterPro" id="IPR016024">
    <property type="entry name" value="ARM-type_fold"/>
</dbReference>
<dbReference type="PANTHER" id="PTHR46618">
    <property type="entry name" value="ARMADILLO REPEAT-CONTAINING PROTEIN 3"/>
    <property type="match status" value="1"/>
</dbReference>
<organism evidence="3 4">
    <name type="scientific">Chloebia gouldiae</name>
    <name type="common">Gouldian finch</name>
    <name type="synonym">Erythrura gouldiae</name>
    <dbReference type="NCBI Taxonomy" id="44316"/>
    <lineage>
        <taxon>Eukaryota</taxon>
        <taxon>Metazoa</taxon>
        <taxon>Chordata</taxon>
        <taxon>Craniata</taxon>
        <taxon>Vertebrata</taxon>
        <taxon>Euteleostomi</taxon>
        <taxon>Archelosauria</taxon>
        <taxon>Archosauria</taxon>
        <taxon>Dinosauria</taxon>
        <taxon>Saurischia</taxon>
        <taxon>Theropoda</taxon>
        <taxon>Coelurosauria</taxon>
        <taxon>Aves</taxon>
        <taxon>Neognathae</taxon>
        <taxon>Neoaves</taxon>
        <taxon>Telluraves</taxon>
        <taxon>Australaves</taxon>
        <taxon>Passeriformes</taxon>
        <taxon>Passeroidea</taxon>
        <taxon>Passeridae</taxon>
        <taxon>Chloebia</taxon>
    </lineage>
</organism>
<comment type="caution">
    <text evidence="3">The sequence shown here is derived from an EMBL/GenBank/DDBJ whole genome shotgun (WGS) entry which is preliminary data.</text>
</comment>
<dbReference type="InterPro" id="IPR052441">
    <property type="entry name" value="Armadillo-Ser/Thr_Kinase"/>
</dbReference>
<feature type="non-terminal residue" evidence="3">
    <location>
        <position position="85"/>
    </location>
</feature>
<dbReference type="InterPro" id="IPR000225">
    <property type="entry name" value="Armadillo"/>
</dbReference>
<dbReference type="OrthoDB" id="7537227at2759"/>
<dbReference type="PROSITE" id="PS50176">
    <property type="entry name" value="ARM_REPEAT"/>
    <property type="match status" value="1"/>
</dbReference>
<dbReference type="Pfam" id="PF00514">
    <property type="entry name" value="Arm"/>
    <property type="match status" value="1"/>
</dbReference>
<dbReference type="EMBL" id="QUSF01000003">
    <property type="protein sequence ID" value="RLW11472.1"/>
    <property type="molecule type" value="Genomic_DNA"/>
</dbReference>
<keyword evidence="4" id="KW-1185">Reference proteome</keyword>
<keyword evidence="1" id="KW-0677">Repeat</keyword>
<dbReference type="InterPro" id="IPR011989">
    <property type="entry name" value="ARM-like"/>
</dbReference>
<evidence type="ECO:0008006" key="5">
    <source>
        <dbReference type="Google" id="ProtNLM"/>
    </source>
</evidence>
<dbReference type="PANTHER" id="PTHR46618:SF1">
    <property type="entry name" value="ARMADILLO REPEAT-CONTAINING PROTEIN 3"/>
    <property type="match status" value="1"/>
</dbReference>
<name>A0A3L8SYE3_CHLGU</name>
<dbReference type="Gene3D" id="1.25.10.10">
    <property type="entry name" value="Leucine-rich Repeat Variant"/>
    <property type="match status" value="1"/>
</dbReference>
<evidence type="ECO:0000313" key="4">
    <source>
        <dbReference type="Proteomes" id="UP000276834"/>
    </source>
</evidence>
<accession>A0A3L8SYE3</accession>
<feature type="repeat" description="ARM" evidence="2">
    <location>
        <begin position="50"/>
        <end position="85"/>
    </location>
</feature>
<sequence>EIRKILHGEEVEKFLLSLLEINNDEVKVAASQAISAMCESTDSKCVLGLQGIPQLVQLLSSDNEEVKEAVVTALTNLTTASPRNA</sequence>
<evidence type="ECO:0000313" key="3">
    <source>
        <dbReference type="EMBL" id="RLW11472.1"/>
    </source>
</evidence>
<evidence type="ECO:0000256" key="2">
    <source>
        <dbReference type="PROSITE-ProRule" id="PRU00259"/>
    </source>
</evidence>
<reference evidence="3 4" key="1">
    <citation type="journal article" date="2018" name="Proc. R. Soc. B">
        <title>A non-coding region near Follistatin controls head colour polymorphism in the Gouldian finch.</title>
        <authorList>
            <person name="Toomey M.B."/>
            <person name="Marques C.I."/>
            <person name="Andrade P."/>
            <person name="Araujo P.M."/>
            <person name="Sabatino S."/>
            <person name="Gazda M.A."/>
            <person name="Afonso S."/>
            <person name="Lopes R.J."/>
            <person name="Corbo J.C."/>
            <person name="Carneiro M."/>
        </authorList>
    </citation>
    <scope>NUCLEOTIDE SEQUENCE [LARGE SCALE GENOMIC DNA]</scope>
    <source>
        <strain evidence="3">Red01</strain>
        <tissue evidence="3">Muscle</tissue>
    </source>
</reference>
<proteinExistence type="predicted"/>